<sequence length="148" mass="15980">MYVRSLPFTTVCVCAHSSLLGATSAVRSNENGTHISMIRGACARIFQVTRTATATTAAPPPWFSLFTPTTESSSFQGCCAAQPVLSLSRCLHLVITRPAAVQMGRESEEIVESNTLFLFIISLSAFFCCCGCCRCTTMATATWRAISY</sequence>
<organism evidence="1">
    <name type="scientific">Anopheles darlingi</name>
    <name type="common">Mosquito</name>
    <dbReference type="NCBI Taxonomy" id="43151"/>
    <lineage>
        <taxon>Eukaryota</taxon>
        <taxon>Metazoa</taxon>
        <taxon>Ecdysozoa</taxon>
        <taxon>Arthropoda</taxon>
        <taxon>Hexapoda</taxon>
        <taxon>Insecta</taxon>
        <taxon>Pterygota</taxon>
        <taxon>Neoptera</taxon>
        <taxon>Endopterygota</taxon>
        <taxon>Diptera</taxon>
        <taxon>Nematocera</taxon>
        <taxon>Culicoidea</taxon>
        <taxon>Culicidae</taxon>
        <taxon>Anophelinae</taxon>
        <taxon>Anopheles</taxon>
    </lineage>
</organism>
<dbReference type="AlphaFoldDB" id="A0A2M4D0Q5"/>
<protein>
    <submittedName>
        <fullName evidence="1">Putative secreted protein</fullName>
    </submittedName>
</protein>
<name>A0A2M4D0Q5_ANODA</name>
<evidence type="ECO:0000313" key="1">
    <source>
        <dbReference type="EMBL" id="MBW71160.1"/>
    </source>
</evidence>
<proteinExistence type="predicted"/>
<reference evidence="1" key="1">
    <citation type="submission" date="2018-01" db="EMBL/GenBank/DDBJ databases">
        <title>An insight into the sialome of Amazonian anophelines.</title>
        <authorList>
            <person name="Ribeiro J.M."/>
            <person name="Scarpassa V."/>
            <person name="Calvo E."/>
        </authorList>
    </citation>
    <scope>NUCLEOTIDE SEQUENCE</scope>
</reference>
<dbReference type="EMBL" id="GGFL01006982">
    <property type="protein sequence ID" value="MBW71160.1"/>
    <property type="molecule type" value="Transcribed_RNA"/>
</dbReference>
<accession>A0A2M4D0Q5</accession>